<dbReference type="EMBL" id="CP120733">
    <property type="protein sequence ID" value="WFD12220.1"/>
    <property type="molecule type" value="Genomic_DNA"/>
</dbReference>
<dbReference type="Proteomes" id="UP001222800">
    <property type="component" value="Chromosome"/>
</dbReference>
<dbReference type="InterPro" id="IPR035413">
    <property type="entry name" value="Terminase_L_C"/>
</dbReference>
<dbReference type="NCBIfam" id="TIGR01547">
    <property type="entry name" value="phage_term_2"/>
    <property type="match status" value="1"/>
</dbReference>
<sequence length="415" mass="48748">MSKLKISLKKVVGKKYNRFWHFKGRYRVVKGSRASKKSKTTALWYITNMMKHPGANTLVVRKTFRTLKDSCFTELKWAINRLCVQDHWKITESPLQLEYIPTGQKIYFRGLDDPLKVTSITVDVGSLCWMWIEEAYEIMKEDDFNILDESIRGQVEDGLFKQITLTFNPWNEHHWIKKRFFDAVPDPDILALTTNYMCNEFLDAADKKVFETMKKNNPRRYRVAGLGDWGIVEGLVYENWEEKEFNLEEIKKIKAIKSAFGLDFGYTNDPSALFCGMVDIEGKTIYVFDEMYKERMSNEAIYDEVTNMGYRKERIRADSAEPKSIDRLRELGLVNIRPARKGKDSVNNGIDYIQDFKIIIHPRCVNFLTEISNYTWDKDKFGKKINKPIDDFNHLLDAMRYALEEFIKGETFSFD</sequence>
<dbReference type="InterPro" id="IPR006437">
    <property type="entry name" value="Phage_terminase_lsu"/>
</dbReference>
<organism evidence="3 4">
    <name type="scientific">Tepidibacter hydrothermalis</name>
    <dbReference type="NCBI Taxonomy" id="3036126"/>
    <lineage>
        <taxon>Bacteria</taxon>
        <taxon>Bacillati</taxon>
        <taxon>Bacillota</taxon>
        <taxon>Clostridia</taxon>
        <taxon>Peptostreptococcales</taxon>
        <taxon>Peptostreptococcaceae</taxon>
        <taxon>Tepidibacter</taxon>
    </lineage>
</organism>
<dbReference type="Gene3D" id="3.30.420.280">
    <property type="match status" value="1"/>
</dbReference>
<dbReference type="InterPro" id="IPR035412">
    <property type="entry name" value="Terminase_L_N"/>
</dbReference>
<keyword evidence="4" id="KW-1185">Reference proteome</keyword>
<dbReference type="InterPro" id="IPR052380">
    <property type="entry name" value="Viral_DNA_packaging_terminase"/>
</dbReference>
<evidence type="ECO:0000259" key="2">
    <source>
        <dbReference type="Pfam" id="PF17288"/>
    </source>
</evidence>
<dbReference type="RefSeq" id="WP_277734533.1">
    <property type="nucleotide sequence ID" value="NZ_CP120733.1"/>
</dbReference>
<accession>A0ABY8EJE2</accession>
<dbReference type="Gene3D" id="3.40.50.300">
    <property type="entry name" value="P-loop containing nucleotide triphosphate hydrolases"/>
    <property type="match status" value="1"/>
</dbReference>
<dbReference type="PANTHER" id="PTHR39184:SF1">
    <property type="entry name" value="PBSX PHAGE TERMINASE LARGE SUBUNIT"/>
    <property type="match status" value="1"/>
</dbReference>
<protein>
    <submittedName>
        <fullName evidence="3">PBSX family phage terminase large subunit</fullName>
    </submittedName>
</protein>
<evidence type="ECO:0000313" key="3">
    <source>
        <dbReference type="EMBL" id="WFD12220.1"/>
    </source>
</evidence>
<dbReference type="InterPro" id="IPR027417">
    <property type="entry name" value="P-loop_NTPase"/>
</dbReference>
<evidence type="ECO:0000313" key="4">
    <source>
        <dbReference type="Proteomes" id="UP001222800"/>
    </source>
</evidence>
<dbReference type="InterPro" id="IPR044269">
    <property type="entry name" value="Terminase_large_su_SPP1-like"/>
</dbReference>
<dbReference type="Pfam" id="PF17288">
    <property type="entry name" value="Terminase_3C"/>
    <property type="match status" value="1"/>
</dbReference>
<reference evidence="3 4" key="1">
    <citation type="submission" date="2023-03" db="EMBL/GenBank/DDBJ databases">
        <title>Complete genome sequence of Tepidibacter sp. SWIR-1, isolated from a deep-sea hydrothermal vent.</title>
        <authorList>
            <person name="Li X."/>
        </authorList>
    </citation>
    <scope>NUCLEOTIDE SEQUENCE [LARGE SCALE GENOMIC DNA]</scope>
    <source>
        <strain evidence="3 4">SWIR-1</strain>
    </source>
</reference>
<feature type="domain" description="Phage terminase large subunit N-terminal" evidence="1">
    <location>
        <begin position="25"/>
        <end position="227"/>
    </location>
</feature>
<dbReference type="PANTHER" id="PTHR39184">
    <property type="match status" value="1"/>
</dbReference>
<evidence type="ECO:0000259" key="1">
    <source>
        <dbReference type="Pfam" id="PF04466"/>
    </source>
</evidence>
<dbReference type="HAMAP" id="MF_04145">
    <property type="entry name" value="TERL_SPP1"/>
    <property type="match status" value="1"/>
</dbReference>
<dbReference type="Pfam" id="PF04466">
    <property type="entry name" value="Terminase_3"/>
    <property type="match status" value="1"/>
</dbReference>
<name>A0ABY8EJE2_9FIRM</name>
<feature type="domain" description="Phage terminase large subunit C-terminal" evidence="2">
    <location>
        <begin position="263"/>
        <end position="404"/>
    </location>
</feature>
<gene>
    <name evidence="3" type="ORF">P4S50_09080</name>
</gene>
<proteinExistence type="inferred from homology"/>